<dbReference type="RefSeq" id="WP_379994385.1">
    <property type="nucleotide sequence ID" value="NZ_JBHSGN010000046.1"/>
</dbReference>
<dbReference type="Pfam" id="PF15418">
    <property type="entry name" value="DUF4625"/>
    <property type="match status" value="2"/>
</dbReference>
<evidence type="ECO:0000313" key="3">
    <source>
        <dbReference type="EMBL" id="MFC4673148.1"/>
    </source>
</evidence>
<reference evidence="4" key="1">
    <citation type="journal article" date="2019" name="Int. J. Syst. Evol. Microbiol.">
        <title>The Global Catalogue of Microorganisms (GCM) 10K type strain sequencing project: providing services to taxonomists for standard genome sequencing and annotation.</title>
        <authorList>
            <consortium name="The Broad Institute Genomics Platform"/>
            <consortium name="The Broad Institute Genome Sequencing Center for Infectious Disease"/>
            <person name="Wu L."/>
            <person name="Ma J."/>
        </authorList>
    </citation>
    <scope>NUCLEOTIDE SEQUENCE [LARGE SCALE GENOMIC DNA]</scope>
    <source>
        <strain evidence="4">CCUG 66188</strain>
    </source>
</reference>
<evidence type="ECO:0000313" key="4">
    <source>
        <dbReference type="Proteomes" id="UP001596023"/>
    </source>
</evidence>
<keyword evidence="4" id="KW-1185">Reference proteome</keyword>
<dbReference type="PROSITE" id="PS51257">
    <property type="entry name" value="PROKAR_LIPOPROTEIN"/>
    <property type="match status" value="1"/>
</dbReference>
<feature type="region of interest" description="Disordered" evidence="1">
    <location>
        <begin position="27"/>
        <end position="49"/>
    </location>
</feature>
<dbReference type="EMBL" id="JBHSGN010000046">
    <property type="protein sequence ID" value="MFC4673148.1"/>
    <property type="molecule type" value="Genomic_DNA"/>
</dbReference>
<keyword evidence="2" id="KW-0732">Signal</keyword>
<accession>A0ABV9KT60</accession>
<feature type="signal peptide" evidence="2">
    <location>
        <begin position="1"/>
        <end position="21"/>
    </location>
</feature>
<dbReference type="InterPro" id="IPR027829">
    <property type="entry name" value="DUF4625"/>
</dbReference>
<sequence length="366" mass="39894">MKQKLLWGAILFLNMSLLVFSSCSDNDDEGPAKPTIQISELGSGHDSPNDKTAIIGTDAHIEAEIVAEGLIKEIEVEIHQVDGSYEFGKVYTDSKYIGNKNATFHEHLDIPSDAPAGKYHLHLLVVDQFGQTASAESDLTLKEAEVSITIDGFAFGAGHDFPDNKTGYIGTAPVVTAASIKAENGIEKVFVEMHSEGEVAAFELDTTYVCAGETELNDFHKHILIPDNAPAGDYHLHFKVYDKNGKSVEKSMDIEIKETEIAISALEIGNNNSAIASNIHTEFNVNAADPLKSIRIRIYKPETPAIYVLNETYTDEFATGDVKEYTFHKHMKATGATAGEYVIEIRINDTKGASKAVKDKLTITGA</sequence>
<proteinExistence type="predicted"/>
<organism evidence="3 4">
    <name type="scientific">Dysgonomonas termitidis</name>
    <dbReference type="NCBI Taxonomy" id="1516126"/>
    <lineage>
        <taxon>Bacteria</taxon>
        <taxon>Pseudomonadati</taxon>
        <taxon>Bacteroidota</taxon>
        <taxon>Bacteroidia</taxon>
        <taxon>Bacteroidales</taxon>
        <taxon>Dysgonomonadaceae</taxon>
        <taxon>Dysgonomonas</taxon>
    </lineage>
</organism>
<gene>
    <name evidence="3" type="ORF">ACFO6W_05550</name>
</gene>
<evidence type="ECO:0000256" key="1">
    <source>
        <dbReference type="SAM" id="MobiDB-lite"/>
    </source>
</evidence>
<protein>
    <submittedName>
        <fullName evidence="3">DUF4625 domain-containing protein</fullName>
    </submittedName>
</protein>
<name>A0ABV9KT60_9BACT</name>
<dbReference type="Proteomes" id="UP001596023">
    <property type="component" value="Unassembled WGS sequence"/>
</dbReference>
<evidence type="ECO:0000256" key="2">
    <source>
        <dbReference type="SAM" id="SignalP"/>
    </source>
</evidence>
<feature type="chain" id="PRO_5046989277" evidence="2">
    <location>
        <begin position="22"/>
        <end position="366"/>
    </location>
</feature>
<comment type="caution">
    <text evidence="3">The sequence shown here is derived from an EMBL/GenBank/DDBJ whole genome shotgun (WGS) entry which is preliminary data.</text>
</comment>